<reference evidence="1" key="2">
    <citation type="submission" date="2020-11" db="EMBL/GenBank/DDBJ databases">
        <authorList>
            <person name="McCartney M.A."/>
            <person name="Auch B."/>
            <person name="Kono T."/>
            <person name="Mallez S."/>
            <person name="Becker A."/>
            <person name="Gohl D.M."/>
            <person name="Silverstein K.A.T."/>
            <person name="Koren S."/>
            <person name="Bechman K.B."/>
            <person name="Herman A."/>
            <person name="Abrahante J.E."/>
            <person name="Garbe J."/>
        </authorList>
    </citation>
    <scope>NUCLEOTIDE SEQUENCE</scope>
    <source>
        <strain evidence="1">Duluth1</strain>
        <tissue evidence="1">Whole animal</tissue>
    </source>
</reference>
<gene>
    <name evidence="1" type="ORF">DPMN_037819</name>
</gene>
<dbReference type="EMBL" id="JAIWYP010000002">
    <property type="protein sequence ID" value="KAH3874573.1"/>
    <property type="molecule type" value="Genomic_DNA"/>
</dbReference>
<organism evidence="1 2">
    <name type="scientific">Dreissena polymorpha</name>
    <name type="common">Zebra mussel</name>
    <name type="synonym">Mytilus polymorpha</name>
    <dbReference type="NCBI Taxonomy" id="45954"/>
    <lineage>
        <taxon>Eukaryota</taxon>
        <taxon>Metazoa</taxon>
        <taxon>Spiralia</taxon>
        <taxon>Lophotrochozoa</taxon>
        <taxon>Mollusca</taxon>
        <taxon>Bivalvia</taxon>
        <taxon>Autobranchia</taxon>
        <taxon>Heteroconchia</taxon>
        <taxon>Euheterodonta</taxon>
        <taxon>Imparidentia</taxon>
        <taxon>Neoheterodontei</taxon>
        <taxon>Myida</taxon>
        <taxon>Dreissenoidea</taxon>
        <taxon>Dreissenidae</taxon>
        <taxon>Dreissena</taxon>
    </lineage>
</organism>
<keyword evidence="2" id="KW-1185">Reference proteome</keyword>
<accession>A0A9D4RPJ9</accession>
<sequence length="65" mass="7509">MEGLQFIGRNIFWNRNKVEFVCVYHHRGRSSETCVVSVAWPLLPWNKEDPTLEASIIEAKFAISS</sequence>
<name>A0A9D4RPJ9_DREPO</name>
<reference evidence="1" key="1">
    <citation type="journal article" date="2019" name="bioRxiv">
        <title>The Genome of the Zebra Mussel, Dreissena polymorpha: A Resource for Invasive Species Research.</title>
        <authorList>
            <person name="McCartney M.A."/>
            <person name="Auch B."/>
            <person name="Kono T."/>
            <person name="Mallez S."/>
            <person name="Zhang Y."/>
            <person name="Obille A."/>
            <person name="Becker A."/>
            <person name="Abrahante J.E."/>
            <person name="Garbe J."/>
            <person name="Badalamenti J.P."/>
            <person name="Herman A."/>
            <person name="Mangelson H."/>
            <person name="Liachko I."/>
            <person name="Sullivan S."/>
            <person name="Sone E.D."/>
            <person name="Koren S."/>
            <person name="Silverstein K.A.T."/>
            <person name="Beckman K.B."/>
            <person name="Gohl D.M."/>
        </authorList>
    </citation>
    <scope>NUCLEOTIDE SEQUENCE</scope>
    <source>
        <strain evidence="1">Duluth1</strain>
        <tissue evidence="1">Whole animal</tissue>
    </source>
</reference>
<proteinExistence type="predicted"/>
<evidence type="ECO:0000313" key="1">
    <source>
        <dbReference type="EMBL" id="KAH3874573.1"/>
    </source>
</evidence>
<comment type="caution">
    <text evidence="1">The sequence shown here is derived from an EMBL/GenBank/DDBJ whole genome shotgun (WGS) entry which is preliminary data.</text>
</comment>
<evidence type="ECO:0000313" key="2">
    <source>
        <dbReference type="Proteomes" id="UP000828390"/>
    </source>
</evidence>
<dbReference type="AlphaFoldDB" id="A0A9D4RPJ9"/>
<dbReference type="Proteomes" id="UP000828390">
    <property type="component" value="Unassembled WGS sequence"/>
</dbReference>
<protein>
    <submittedName>
        <fullName evidence="1">Uncharacterized protein</fullName>
    </submittedName>
</protein>